<dbReference type="EMBL" id="CM046399">
    <property type="protein sequence ID" value="KAI8526655.1"/>
    <property type="molecule type" value="Genomic_DNA"/>
</dbReference>
<evidence type="ECO:0000313" key="1">
    <source>
        <dbReference type="EMBL" id="KAI8526655.1"/>
    </source>
</evidence>
<evidence type="ECO:0000313" key="2">
    <source>
        <dbReference type="Proteomes" id="UP001062846"/>
    </source>
</evidence>
<comment type="caution">
    <text evidence="1">The sequence shown here is derived from an EMBL/GenBank/DDBJ whole genome shotgun (WGS) entry which is preliminary data.</text>
</comment>
<sequence>MRCQLQHKSLSEDGGYERIKKAIEKLGLSYKEQIAAYGGGNEHRLTGPHETVVVNTVLWGIANRGASIRTARDTMKAGKG</sequence>
<protein>
    <submittedName>
        <fullName evidence="1">Uncharacterized protein</fullName>
    </submittedName>
</protein>
<accession>A0ACC0LDE4</accession>
<name>A0ACC0LDE4_RHOML</name>
<organism evidence="1 2">
    <name type="scientific">Rhododendron molle</name>
    <name type="common">Chinese azalea</name>
    <name type="synonym">Azalea mollis</name>
    <dbReference type="NCBI Taxonomy" id="49168"/>
    <lineage>
        <taxon>Eukaryota</taxon>
        <taxon>Viridiplantae</taxon>
        <taxon>Streptophyta</taxon>
        <taxon>Embryophyta</taxon>
        <taxon>Tracheophyta</taxon>
        <taxon>Spermatophyta</taxon>
        <taxon>Magnoliopsida</taxon>
        <taxon>eudicotyledons</taxon>
        <taxon>Gunneridae</taxon>
        <taxon>Pentapetalae</taxon>
        <taxon>asterids</taxon>
        <taxon>Ericales</taxon>
        <taxon>Ericaceae</taxon>
        <taxon>Ericoideae</taxon>
        <taxon>Rhodoreae</taxon>
        <taxon>Rhododendron</taxon>
    </lineage>
</organism>
<dbReference type="Proteomes" id="UP001062846">
    <property type="component" value="Chromosome 12"/>
</dbReference>
<proteinExistence type="predicted"/>
<reference evidence="1" key="1">
    <citation type="submission" date="2022-02" db="EMBL/GenBank/DDBJ databases">
        <title>Plant Genome Project.</title>
        <authorList>
            <person name="Zhang R.-G."/>
        </authorList>
    </citation>
    <scope>NUCLEOTIDE SEQUENCE</scope>
    <source>
        <strain evidence="1">AT1</strain>
    </source>
</reference>
<gene>
    <name evidence="1" type="ORF">RHMOL_Rhmol12G0012700</name>
</gene>
<keyword evidence="2" id="KW-1185">Reference proteome</keyword>